<comment type="caution">
    <text evidence="1">The sequence shown here is derived from an EMBL/GenBank/DDBJ whole genome shotgun (WGS) entry which is preliminary data.</text>
</comment>
<evidence type="ECO:0000313" key="2">
    <source>
        <dbReference type="Proteomes" id="UP001231649"/>
    </source>
</evidence>
<keyword evidence="2" id="KW-1185">Reference proteome</keyword>
<sequence>MDNNGNLDFVSNVTSTEGGKDVKLRSKPYVLINREKVKEDSKDSKVKRKKRKHRKCSEDLEESDATTTKTDAMKNDVNRSKNKRRKRRHGKSNDDLEEIEATNTKADTTNVGTNADANEDGDSNHSKIKTRKRKHIKPNDDLEEIEATNTKADTTNVGTNAAAKEDDDSNNSKMKHRKRKHTKSNDDLEESEDSNTKTDATNVGTNAGAKEYGDSNNSKKKHRKKKHSKLNEENDATNIKTDATNVDTNASANEDVESNHSKKHRKRKHSKHNEVLEEKDAINTKTDATNVGPNSGASENSDSNSKEKHRKNSASEGVEGSAAKSTETDAANAGASENNTKEPTSDLPEVKFTIVHLTEDEMLKTREIDRNDRLYLNRAFKCQTCITGFLEMAQHEKHNNEKHSVRMGTLVCPICETRFKKEAFLELHQKSHYRSYRCRHCNFEHHRRYVIETHVVKEHDLKPSPVCPDCDMEFDTQKLLVSHYEVAHKERLKCNICGESFDTYARVTRHAAIHKGAIDNGVIVEIFHCARCNCNFEGKATYRTHMQFSHRDLAQNAYCADCDVQFSAVHKYTQHLEESDEHSRLGERKFDCLHCTFKFLTKDALLAHIVRSHRLLSQTCAMCNKGFSDPPRLKNHIQAKHPEVIAVKPVMDKICPICSHGFITRIALLDHMRTHKAEKPFACKKCDKRFAFKTLLKKHNQRMHQDEDN</sequence>
<dbReference type="EMBL" id="CM056806">
    <property type="protein sequence ID" value="KAJ8704897.1"/>
    <property type="molecule type" value="Genomic_DNA"/>
</dbReference>
<proteinExistence type="predicted"/>
<organism evidence="1 2">
    <name type="scientific">Mythimna loreyi</name>
    <dbReference type="NCBI Taxonomy" id="667449"/>
    <lineage>
        <taxon>Eukaryota</taxon>
        <taxon>Metazoa</taxon>
        <taxon>Ecdysozoa</taxon>
        <taxon>Arthropoda</taxon>
        <taxon>Hexapoda</taxon>
        <taxon>Insecta</taxon>
        <taxon>Pterygota</taxon>
        <taxon>Neoptera</taxon>
        <taxon>Endopterygota</taxon>
        <taxon>Lepidoptera</taxon>
        <taxon>Glossata</taxon>
        <taxon>Ditrysia</taxon>
        <taxon>Noctuoidea</taxon>
        <taxon>Noctuidae</taxon>
        <taxon>Noctuinae</taxon>
        <taxon>Hadenini</taxon>
        <taxon>Mythimna</taxon>
    </lineage>
</organism>
<dbReference type="Proteomes" id="UP001231649">
    <property type="component" value="Chromosome 30"/>
</dbReference>
<reference evidence="1" key="1">
    <citation type="submission" date="2023-03" db="EMBL/GenBank/DDBJ databases">
        <title>Chromosome-level genomes of two armyworms, Mythimna separata and Mythimna loreyi, provide insights into the biosynthesis and reception of sex pheromones.</title>
        <authorList>
            <person name="Zhao H."/>
        </authorList>
    </citation>
    <scope>NUCLEOTIDE SEQUENCE</scope>
    <source>
        <strain evidence="1">BeijingLab</strain>
    </source>
</reference>
<protein>
    <submittedName>
        <fullName evidence="1">Uncharacterized protein</fullName>
    </submittedName>
</protein>
<name>A0ACC2Q1E8_9NEOP</name>
<evidence type="ECO:0000313" key="1">
    <source>
        <dbReference type="EMBL" id="KAJ8704897.1"/>
    </source>
</evidence>
<gene>
    <name evidence="1" type="ORF">PYW08_012217</name>
</gene>
<accession>A0ACC2Q1E8</accession>